<comment type="caution">
    <text evidence="3">The sequence shown here is derived from an EMBL/GenBank/DDBJ whole genome shotgun (WGS) entry which is preliminary data.</text>
</comment>
<dbReference type="SUPFAM" id="SSF48317">
    <property type="entry name" value="Acid phosphatase/Vanadium-dependent haloperoxidase"/>
    <property type="match status" value="1"/>
</dbReference>
<reference evidence="3" key="1">
    <citation type="submission" date="2020-08" db="EMBL/GenBank/DDBJ databases">
        <title>Ramlibacter sp. GTP1 16S ribosomal RNA gene genome sequencing and assembly.</title>
        <authorList>
            <person name="Kang M."/>
        </authorList>
    </citation>
    <scope>NUCLEOTIDE SEQUENCE</scope>
    <source>
        <strain evidence="3">GTP1</strain>
    </source>
</reference>
<dbReference type="RefSeq" id="WP_187079660.1">
    <property type="nucleotide sequence ID" value="NZ_JACORU010000001.1"/>
</dbReference>
<feature type="chain" id="PRO_5037333147" evidence="1">
    <location>
        <begin position="22"/>
        <end position="204"/>
    </location>
</feature>
<gene>
    <name evidence="3" type="ORF">H8R02_01985</name>
</gene>
<sequence>MNRTIAALALALAAVALPAHAQLAWLDRYDEREDSGIFSRANQKRIDNVAIAGVVGLALVEGTDTRLGRTAWQALDAALVTAAATESMKRAFTRPRPAEEPDAGVWFAGGRHRSFPSGEVAMMAAFTTPFIIAYKDEKPAVWALAALPVYMAKARMASQGHWLSDVLAGGAIGAGVGYLAARRDVPLVLAVTGRTAFVGLRYRF</sequence>
<evidence type="ECO:0000256" key="1">
    <source>
        <dbReference type="SAM" id="SignalP"/>
    </source>
</evidence>
<keyword evidence="4" id="KW-1185">Reference proteome</keyword>
<feature type="signal peptide" evidence="1">
    <location>
        <begin position="1"/>
        <end position="21"/>
    </location>
</feature>
<evidence type="ECO:0000313" key="4">
    <source>
        <dbReference type="Proteomes" id="UP000596827"/>
    </source>
</evidence>
<accession>A0A923M5Z6</accession>
<dbReference type="EMBL" id="JACORU010000001">
    <property type="protein sequence ID" value="MBC5763202.1"/>
    <property type="molecule type" value="Genomic_DNA"/>
</dbReference>
<evidence type="ECO:0000313" key="3">
    <source>
        <dbReference type="EMBL" id="MBC5763202.1"/>
    </source>
</evidence>
<dbReference type="AlphaFoldDB" id="A0A923M5Z6"/>
<proteinExistence type="predicted"/>
<dbReference type="InterPro" id="IPR036938">
    <property type="entry name" value="PAP2/HPO_sf"/>
</dbReference>
<evidence type="ECO:0000259" key="2">
    <source>
        <dbReference type="SMART" id="SM00014"/>
    </source>
</evidence>
<dbReference type="InterPro" id="IPR000326">
    <property type="entry name" value="PAP2/HPO"/>
</dbReference>
<organism evidence="3 4">
    <name type="scientific">Ramlibacter albus</name>
    <dbReference type="NCBI Taxonomy" id="2079448"/>
    <lineage>
        <taxon>Bacteria</taxon>
        <taxon>Pseudomonadati</taxon>
        <taxon>Pseudomonadota</taxon>
        <taxon>Betaproteobacteria</taxon>
        <taxon>Burkholderiales</taxon>
        <taxon>Comamonadaceae</taxon>
        <taxon>Ramlibacter</taxon>
    </lineage>
</organism>
<protein>
    <submittedName>
        <fullName evidence="3">Phosphatase PAP2 family protein</fullName>
    </submittedName>
</protein>
<feature type="domain" description="Phosphatidic acid phosphatase type 2/haloperoxidase" evidence="2">
    <location>
        <begin position="67"/>
        <end position="181"/>
    </location>
</feature>
<dbReference type="SMART" id="SM00014">
    <property type="entry name" value="acidPPc"/>
    <property type="match status" value="1"/>
</dbReference>
<keyword evidence="1" id="KW-0732">Signal</keyword>
<name>A0A923M5Z6_9BURK</name>
<dbReference type="Proteomes" id="UP000596827">
    <property type="component" value="Unassembled WGS sequence"/>
</dbReference>
<dbReference type="Pfam" id="PF01569">
    <property type="entry name" value="PAP2"/>
    <property type="match status" value="1"/>
</dbReference>
<dbReference type="Gene3D" id="1.20.144.10">
    <property type="entry name" value="Phosphatidic acid phosphatase type 2/haloperoxidase"/>
    <property type="match status" value="1"/>
</dbReference>